<dbReference type="Proteomes" id="UP000789524">
    <property type="component" value="Unassembled WGS sequence"/>
</dbReference>
<feature type="transmembrane region" description="Helical" evidence="3">
    <location>
        <begin position="994"/>
        <end position="1016"/>
    </location>
</feature>
<dbReference type="EMBL" id="CAKASE010000049">
    <property type="protein sequence ID" value="CAG9563506.1"/>
    <property type="molecule type" value="Genomic_DNA"/>
</dbReference>
<organism evidence="5 6">
    <name type="scientific">Danaus chrysippus</name>
    <name type="common">African queen</name>
    <dbReference type="NCBI Taxonomy" id="151541"/>
    <lineage>
        <taxon>Eukaryota</taxon>
        <taxon>Metazoa</taxon>
        <taxon>Ecdysozoa</taxon>
        <taxon>Arthropoda</taxon>
        <taxon>Hexapoda</taxon>
        <taxon>Insecta</taxon>
        <taxon>Pterygota</taxon>
        <taxon>Neoptera</taxon>
        <taxon>Endopterygota</taxon>
        <taxon>Lepidoptera</taxon>
        <taxon>Glossata</taxon>
        <taxon>Ditrysia</taxon>
        <taxon>Papilionoidea</taxon>
        <taxon>Nymphalidae</taxon>
        <taxon>Danainae</taxon>
        <taxon>Danaini</taxon>
        <taxon>Danaina</taxon>
        <taxon>Danaus</taxon>
        <taxon>Anosia</taxon>
    </lineage>
</organism>
<dbReference type="PANTHER" id="PTHR21021:SF16">
    <property type="entry name" value="TIP41-LIKE PROTEIN"/>
    <property type="match status" value="1"/>
</dbReference>
<dbReference type="GO" id="GO:0005829">
    <property type="term" value="C:cytosol"/>
    <property type="evidence" value="ECO:0007669"/>
    <property type="project" value="TreeGrafter"/>
</dbReference>
<gene>
    <name evidence="5" type="ORF">DCHRY22_LOCUS4637</name>
</gene>
<keyword evidence="6" id="KW-1185">Reference proteome</keyword>
<protein>
    <recommendedName>
        <fullName evidence="2">TIP41-like protein</fullName>
    </recommendedName>
</protein>
<dbReference type="InterPro" id="IPR036179">
    <property type="entry name" value="Ig-like_dom_sf"/>
</dbReference>
<dbReference type="InterPro" id="IPR051330">
    <property type="entry name" value="Phosphatase_reg/MetRdx"/>
</dbReference>
<evidence type="ECO:0000313" key="6">
    <source>
        <dbReference type="Proteomes" id="UP000789524"/>
    </source>
</evidence>
<dbReference type="AlphaFoldDB" id="A0A8J2QPV1"/>
<evidence type="ECO:0000259" key="4">
    <source>
        <dbReference type="SMART" id="SM00409"/>
    </source>
</evidence>
<evidence type="ECO:0000256" key="2">
    <source>
        <dbReference type="ARBA" id="ARBA00018951"/>
    </source>
</evidence>
<dbReference type="InterPro" id="IPR013783">
    <property type="entry name" value="Ig-like_fold"/>
</dbReference>
<evidence type="ECO:0000313" key="5">
    <source>
        <dbReference type="EMBL" id="CAG9563506.1"/>
    </source>
</evidence>
<evidence type="ECO:0000256" key="1">
    <source>
        <dbReference type="ARBA" id="ARBA00006658"/>
    </source>
</evidence>
<dbReference type="Pfam" id="PF04176">
    <property type="entry name" value="TIP41"/>
    <property type="match status" value="2"/>
</dbReference>
<feature type="domain" description="Immunoglobulin" evidence="4">
    <location>
        <begin position="885"/>
        <end position="985"/>
    </location>
</feature>
<dbReference type="Gene3D" id="2.60.40.10">
    <property type="entry name" value="Immunoglobulins"/>
    <property type="match status" value="1"/>
</dbReference>
<accession>A0A8J2QPV1</accession>
<keyword evidence="3" id="KW-0812">Transmembrane</keyword>
<dbReference type="InterPro" id="IPR003599">
    <property type="entry name" value="Ig_sub"/>
</dbReference>
<dbReference type="GO" id="GO:0031929">
    <property type="term" value="P:TOR signaling"/>
    <property type="evidence" value="ECO:0007669"/>
    <property type="project" value="TreeGrafter"/>
</dbReference>
<comment type="similarity">
    <text evidence="1">Belongs to the TIP41 family.</text>
</comment>
<proteinExistence type="inferred from homology"/>
<feature type="domain" description="Immunoglobulin" evidence="4">
    <location>
        <begin position="487"/>
        <end position="575"/>
    </location>
</feature>
<comment type="caution">
    <text evidence="5">The sequence shown here is derived from an EMBL/GenBank/DDBJ whole genome shotgun (WGS) entry which is preliminary data.</text>
</comment>
<feature type="domain" description="Immunoglobulin" evidence="4">
    <location>
        <begin position="782"/>
        <end position="878"/>
    </location>
</feature>
<dbReference type="SMART" id="SM00409">
    <property type="entry name" value="IG"/>
    <property type="match status" value="3"/>
</dbReference>
<evidence type="ECO:0000256" key="3">
    <source>
        <dbReference type="SAM" id="Phobius"/>
    </source>
</evidence>
<keyword evidence="3" id="KW-1133">Transmembrane helix</keyword>
<dbReference type="OrthoDB" id="10253878at2759"/>
<reference evidence="5" key="1">
    <citation type="submission" date="2021-09" db="EMBL/GenBank/DDBJ databases">
        <authorList>
            <person name="Martin H S."/>
        </authorList>
    </citation>
    <scope>NUCLEOTIDE SEQUENCE</scope>
</reference>
<name>A0A8J2QPV1_9NEOP</name>
<dbReference type="PANTHER" id="PTHR21021">
    <property type="entry name" value="GAF/PUTATIVE CYTOSKELETAL PROTEIN"/>
    <property type="match status" value="1"/>
</dbReference>
<dbReference type="InterPro" id="IPR007303">
    <property type="entry name" value="TIP41-like"/>
</dbReference>
<keyword evidence="3" id="KW-0472">Membrane</keyword>
<sequence>MLEVTDDSVDAGRYTVNAKSIDFGPWHISYNTSCILPSVCSTKVVCERDDDQFCQFCIYCKQLSIPHFPDMVFPKNILSLSHKHGSRIHFEPLDALRRVSCRTEAIEVACAEAWQEARPDAEKAKKTFDWTFSTDYKGSLSDDIIIEPTDEMINIELLKRRDQILFYHDLTLFEDELHDHGISKLSVKIRVMPTCWYVLLRHFLRVDEVLVRAHETRMFHVLHTNYVLREYTLREARSQEIQLNVYQMKEADDVVPYLPMKTRIMEKLVVNMKYCKQLSIPHFPNMVFPENILSLSHKHGSRIYFEPLDALRRVSCRTEAIEVACAEAWQEARPDAEKAKKTFDWTFSTDYKGTLSDDIIIEPTEEMINIELLKRRDQILFYHDLTLFEDELHDHGISKLSVKIRVMPTCWYVLLRHFLRVDELLVRAHETRMFHVFHTDYVLREYTLREARSQEIQVYILLVGETQNVIKLQFEHKLIAQNGLVWPPMVKVAVGNEALIKLKTSFEGPSSCVVRSPRGQEFDVFNTPSSKKYERWSDGCGVRIKDVRSEDLGRWRLTSTRGNNTITGWSELHVLEDTTRYDAPPISLQDGAQAKVELSSLDNSYCVVAKPFSESSLVPGKCSVTLDRTTRAVQGNWQVYLGLPGKVSELQTDRRVTVHTERLDVGYVHANKKLHLYCNILNSNKEITFCRFQKASDMYGFNVVDGLSDGSHSYYGDGFALKQCGMTIESPKRQDYGSWRCSVGVQMLVGTVMQPQRPMQALISVPVPNTLNLVENADDNELKSVFVTVDSPFTISCHADVSLNYCWFQHPNGTQFTPVASEDADQLFWYTGQGLDLGDCGVTFAHANSSDSGIWKCYMGPRGTAGIEMTDKVQVRVTGPLAANKQSVSVSIGDSATLYCHSANGRKALNYCRFLSPKFLGLSVDETITKDKAILDRFYFTPNRSIDVGDCSLNIISVQEEDIGEWTCAAVIVGEVVESRDTIILYIGEQSYPLYHAGIIGMAVGVTVLVFVFIGFMGYKRGWYQFIGIRPRQGNAMSEAQVTFSNRSRSLTSTTLSSCSSEDSAVQRP</sequence>
<dbReference type="SUPFAM" id="SSF48726">
    <property type="entry name" value="Immunoglobulin"/>
    <property type="match status" value="2"/>
</dbReference>